<keyword evidence="3 7" id="KW-0812">Transmembrane</keyword>
<dbReference type="FunFam" id="1.20.1740.10:FF:000039">
    <property type="entry name" value="Neutral amino acid transporter (Eurofung)"/>
    <property type="match status" value="1"/>
</dbReference>
<feature type="transmembrane region" description="Helical" evidence="7">
    <location>
        <begin position="315"/>
        <end position="334"/>
    </location>
</feature>
<feature type="transmembrane region" description="Helical" evidence="7">
    <location>
        <begin position="189"/>
        <end position="211"/>
    </location>
</feature>
<dbReference type="AlphaFoldDB" id="A0A3M2RMI9"/>
<evidence type="ECO:0000313" key="9">
    <source>
        <dbReference type="EMBL" id="RMJ06444.1"/>
    </source>
</evidence>
<name>A0A3M2RMI9_9HYPO</name>
<gene>
    <name evidence="9" type="ORF">CDV36_013967</name>
</gene>
<dbReference type="OrthoDB" id="40134at2759"/>
<keyword evidence="5 7" id="KW-0472">Membrane</keyword>
<feature type="transmembrane region" description="Helical" evidence="7">
    <location>
        <begin position="273"/>
        <end position="295"/>
    </location>
</feature>
<evidence type="ECO:0000256" key="7">
    <source>
        <dbReference type="SAM" id="Phobius"/>
    </source>
</evidence>
<feature type="transmembrane region" description="Helical" evidence="7">
    <location>
        <begin position="156"/>
        <end position="177"/>
    </location>
</feature>
<evidence type="ECO:0000256" key="2">
    <source>
        <dbReference type="ARBA" id="ARBA00008066"/>
    </source>
</evidence>
<accession>A0A3M2RMI9</accession>
<feature type="transmembrane region" description="Helical" evidence="7">
    <location>
        <begin position="126"/>
        <end position="150"/>
    </location>
</feature>
<dbReference type="STRING" id="2010991.A0A3M2RMI9"/>
<dbReference type="EMBL" id="NKUJ01000415">
    <property type="protein sequence ID" value="RMJ06444.1"/>
    <property type="molecule type" value="Genomic_DNA"/>
</dbReference>
<dbReference type="Proteomes" id="UP000277212">
    <property type="component" value="Unassembled WGS sequence"/>
</dbReference>
<feature type="transmembrane region" description="Helical" evidence="7">
    <location>
        <begin position="355"/>
        <end position="375"/>
    </location>
</feature>
<feature type="region of interest" description="Disordered" evidence="6">
    <location>
        <begin position="1"/>
        <end position="25"/>
    </location>
</feature>
<evidence type="ECO:0000313" key="10">
    <source>
        <dbReference type="Proteomes" id="UP000277212"/>
    </source>
</evidence>
<proteinExistence type="inferred from homology"/>
<dbReference type="InterPro" id="IPR013057">
    <property type="entry name" value="AA_transpt_TM"/>
</dbReference>
<dbReference type="Pfam" id="PF01490">
    <property type="entry name" value="Aa_trans"/>
    <property type="match status" value="1"/>
</dbReference>
<keyword evidence="10" id="KW-1185">Reference proteome</keyword>
<evidence type="ECO:0000256" key="3">
    <source>
        <dbReference type="ARBA" id="ARBA00022692"/>
    </source>
</evidence>
<feature type="transmembrane region" description="Helical" evidence="7">
    <location>
        <begin position="381"/>
        <end position="399"/>
    </location>
</feature>
<sequence>MSKDFKSEYDTEGGGAPRTPSRAGEVLEDNVVEHDAVFGAITEDGPNYRNVGWIGTTALMMKTQIGLGVLSMPVVFDTLGMIPGIILLITIAGITTWSDYIVGVFKMRHRHVYGIDDVGRMLFGRIGYEVFGAMYALYFTFVSGSAMLSISVALNALSTHGACTAVFVAVAAVATFMVSSIQTLGRISWVAWVGAACIIVSVFVVTIAVALQDQPSAAPKVTGEWKSDYKLFNNPSFTDAISAVSTLVFTYAGTPAFFNIVSEMRDPTQYTRALTVCQVTVTVVYIIVGTIVYYYCGSYVASPALGSAGPLIKKVGYGIALPGLLGSAILLSHLPAKHIFIRILRGSKHLTANTTIHWITWLGSTLSVSVVAYVIASGIPVFGGLVSLIGALFGSFLSLQPMGCMWLYDHWKEERTVRWHLMVGWSVFIIVAGTFLMVAGTYGSVVGIIDSYKATGGSAAWSCADNSNST</sequence>
<evidence type="ECO:0000256" key="5">
    <source>
        <dbReference type="ARBA" id="ARBA00023136"/>
    </source>
</evidence>
<feature type="domain" description="Amino acid transporter transmembrane" evidence="8">
    <location>
        <begin position="51"/>
        <end position="445"/>
    </location>
</feature>
<dbReference type="Gene3D" id="1.20.1740.10">
    <property type="entry name" value="Amino acid/polyamine transporter I"/>
    <property type="match status" value="1"/>
</dbReference>
<dbReference type="PANTHER" id="PTHR22950">
    <property type="entry name" value="AMINO ACID TRANSPORTER"/>
    <property type="match status" value="1"/>
</dbReference>
<evidence type="ECO:0000256" key="1">
    <source>
        <dbReference type="ARBA" id="ARBA00004141"/>
    </source>
</evidence>
<comment type="subcellular location">
    <subcellularLocation>
        <location evidence="1">Membrane</location>
        <topology evidence="1">Multi-pass membrane protein</topology>
    </subcellularLocation>
</comment>
<feature type="transmembrane region" description="Helical" evidence="7">
    <location>
        <begin position="240"/>
        <end position="261"/>
    </location>
</feature>
<feature type="transmembrane region" description="Helical" evidence="7">
    <location>
        <begin position="419"/>
        <end position="442"/>
    </location>
</feature>
<reference evidence="9 10" key="1">
    <citation type="submission" date="2017-06" db="EMBL/GenBank/DDBJ databases">
        <title>Comparative genomic analysis of Ambrosia Fusariam Clade fungi.</title>
        <authorList>
            <person name="Stajich J.E."/>
            <person name="Carrillo J."/>
            <person name="Kijimoto T."/>
            <person name="Eskalen A."/>
            <person name="O'Donnell K."/>
            <person name="Kasson M."/>
        </authorList>
    </citation>
    <scope>NUCLEOTIDE SEQUENCE [LARGE SCALE GENOMIC DNA]</scope>
    <source>
        <strain evidence="9">UCR3666</strain>
    </source>
</reference>
<protein>
    <recommendedName>
        <fullName evidence="8">Amino acid transporter transmembrane domain-containing protein</fullName>
    </recommendedName>
</protein>
<keyword evidence="4 7" id="KW-1133">Transmembrane helix</keyword>
<organism evidence="9 10">
    <name type="scientific">Fusarium kuroshium</name>
    <dbReference type="NCBI Taxonomy" id="2010991"/>
    <lineage>
        <taxon>Eukaryota</taxon>
        <taxon>Fungi</taxon>
        <taxon>Dikarya</taxon>
        <taxon>Ascomycota</taxon>
        <taxon>Pezizomycotina</taxon>
        <taxon>Sordariomycetes</taxon>
        <taxon>Hypocreomycetidae</taxon>
        <taxon>Hypocreales</taxon>
        <taxon>Nectriaceae</taxon>
        <taxon>Fusarium</taxon>
        <taxon>Fusarium solani species complex</taxon>
    </lineage>
</organism>
<evidence type="ECO:0000256" key="4">
    <source>
        <dbReference type="ARBA" id="ARBA00022989"/>
    </source>
</evidence>
<comment type="caution">
    <text evidence="9">The sequence shown here is derived from an EMBL/GenBank/DDBJ whole genome shotgun (WGS) entry which is preliminary data.</text>
</comment>
<comment type="similarity">
    <text evidence="2">Belongs to the amino acid/polyamine transporter 2 family.</text>
</comment>
<dbReference type="GO" id="GO:0015179">
    <property type="term" value="F:L-amino acid transmembrane transporter activity"/>
    <property type="evidence" value="ECO:0007669"/>
    <property type="project" value="TreeGrafter"/>
</dbReference>
<dbReference type="PANTHER" id="PTHR22950:SF683">
    <property type="entry name" value="AMINO ACID TRANSPORTER (EUROFUNG)"/>
    <property type="match status" value="1"/>
</dbReference>
<evidence type="ECO:0000259" key="8">
    <source>
        <dbReference type="Pfam" id="PF01490"/>
    </source>
</evidence>
<dbReference type="GO" id="GO:0016020">
    <property type="term" value="C:membrane"/>
    <property type="evidence" value="ECO:0007669"/>
    <property type="project" value="UniProtKB-SubCell"/>
</dbReference>
<evidence type="ECO:0000256" key="6">
    <source>
        <dbReference type="SAM" id="MobiDB-lite"/>
    </source>
</evidence>
<feature type="transmembrane region" description="Helical" evidence="7">
    <location>
        <begin position="81"/>
        <end position="105"/>
    </location>
</feature>